<comment type="caution">
    <text evidence="2">The sequence shown here is derived from an EMBL/GenBank/DDBJ whole genome shotgun (WGS) entry which is preliminary data.</text>
</comment>
<keyword evidence="3" id="KW-1185">Reference proteome</keyword>
<evidence type="ECO:0000313" key="2">
    <source>
        <dbReference type="EMBL" id="KAJ8893183.1"/>
    </source>
</evidence>
<feature type="region of interest" description="Disordered" evidence="1">
    <location>
        <begin position="794"/>
        <end position="831"/>
    </location>
</feature>
<accession>A0ABQ9IBA0</accession>
<protein>
    <submittedName>
        <fullName evidence="2">Uncharacterized protein</fullName>
    </submittedName>
</protein>
<organism evidence="2 3">
    <name type="scientific">Dryococelus australis</name>
    <dbReference type="NCBI Taxonomy" id="614101"/>
    <lineage>
        <taxon>Eukaryota</taxon>
        <taxon>Metazoa</taxon>
        <taxon>Ecdysozoa</taxon>
        <taxon>Arthropoda</taxon>
        <taxon>Hexapoda</taxon>
        <taxon>Insecta</taxon>
        <taxon>Pterygota</taxon>
        <taxon>Neoptera</taxon>
        <taxon>Polyneoptera</taxon>
        <taxon>Phasmatodea</taxon>
        <taxon>Verophasmatodea</taxon>
        <taxon>Anareolatae</taxon>
        <taxon>Phasmatidae</taxon>
        <taxon>Eurycanthinae</taxon>
        <taxon>Dryococelus</taxon>
    </lineage>
</organism>
<feature type="compositionally biased region" description="Basic and acidic residues" evidence="1">
    <location>
        <begin position="796"/>
        <end position="823"/>
    </location>
</feature>
<name>A0ABQ9IBA0_9NEOP</name>
<evidence type="ECO:0000256" key="1">
    <source>
        <dbReference type="SAM" id="MobiDB-lite"/>
    </source>
</evidence>
<proteinExistence type="predicted"/>
<feature type="region of interest" description="Disordered" evidence="1">
    <location>
        <begin position="306"/>
        <end position="349"/>
    </location>
</feature>
<evidence type="ECO:0000313" key="3">
    <source>
        <dbReference type="Proteomes" id="UP001159363"/>
    </source>
</evidence>
<dbReference type="Proteomes" id="UP001159363">
    <property type="component" value="Chromosome 2"/>
</dbReference>
<gene>
    <name evidence="2" type="ORF">PR048_005768</name>
</gene>
<dbReference type="EMBL" id="JARBHB010000002">
    <property type="protein sequence ID" value="KAJ8893183.1"/>
    <property type="molecule type" value="Genomic_DNA"/>
</dbReference>
<reference evidence="2 3" key="1">
    <citation type="submission" date="2023-02" db="EMBL/GenBank/DDBJ databases">
        <title>LHISI_Scaffold_Assembly.</title>
        <authorList>
            <person name="Stuart O.P."/>
            <person name="Cleave R."/>
            <person name="Magrath M.J.L."/>
            <person name="Mikheyev A.S."/>
        </authorList>
    </citation>
    <scope>NUCLEOTIDE SEQUENCE [LARGE SCALE GENOMIC DNA]</scope>
    <source>
        <strain evidence="2">Daus_M_001</strain>
        <tissue evidence="2">Leg muscle</tissue>
    </source>
</reference>
<sequence length="831" mass="91486">MLVGRVLKSAHFTVNSLNIARCLNILSLHKILNGSASIVIVTTLTRATLFYCGCPTLEKYPEAVEVWRVTAVGTAGFLGRQYRPASRVERRLLPLCLAFISASHNATWPDSLAGRGDSCLPGFDNVNPDCGNSAAPSAFKLLPRILSIAARKGRYRRKAEPFSLGWVAMASGPYQPASNIPPHLLSRPTRNISRCRDTWGPLSIDHIRPQLSPETQLGAYHLSMIKTSNQDHSNTYQYANVSSSCRHTTVRRRHYLTHPLCKQQPRHPRATVDCSRRQCVQSGLAVCPDRDTSSCKAQRVAARRFQLTAAGPRRGGGGKTQTRDGTTSKATVGDNRPPRTGNKREEKNVPFDCNKGWSIGGEQGQGKRVCQWLMTRFYTIPTYNHPSESAGNRTRFALVGGEYSDTTEARTSGAQHWSHDSTLALASSAANVFSCVAMVACIQMLSKDFSVCCAEHPDFPTSAASLRVSTVAVPGTPLSWPFLRGRPLEGVSMTSGWRPAPATNLALAYIGALFDVSPYYLLSTVCRDPWCSDSPLNVACMNSARSGTRVLPTTCYTARNCTPGDELVAKWLWRQGNVAVIGRASLGTCPANGSLVCVVSVTEQATERTRILQSLMSLAATVACSRLIEHFLHHAISSYVSIYIRDSAERTRILQSLMSLAATIACSSLIEHFLHHSISSYVSIYIRDSAERTRILQSFMSLAATVACSRLIEHFLHHAISSYVSIYIRDSAERTRILQSLMSLAATVACSRFHTGSRTWPITSQFQSVGRFPRLLREPVDEESEKDASILIIHPMEQRRNAKAGETEDPRENSPDSGFVRRDSHLRKSVL</sequence>